<keyword evidence="2" id="KW-1185">Reference proteome</keyword>
<dbReference type="AlphaFoldDB" id="D6WZM5"/>
<evidence type="ECO:0000313" key="2">
    <source>
        <dbReference type="Proteomes" id="UP000007266"/>
    </source>
</evidence>
<proteinExistence type="predicted"/>
<protein>
    <submittedName>
        <fullName evidence="1">Uncharacterized protein</fullName>
    </submittedName>
</protein>
<gene>
    <name evidence="1" type="primary">GLEAN_12694</name>
    <name evidence="1" type="ORF">TcasGA2_TC012694</name>
</gene>
<reference evidence="1 2" key="2">
    <citation type="journal article" date="2010" name="Nucleic Acids Res.">
        <title>BeetleBase in 2010: revisions to provide comprehensive genomic information for Tribolium castaneum.</title>
        <authorList>
            <person name="Kim H.S."/>
            <person name="Murphy T."/>
            <person name="Xia J."/>
            <person name="Caragea D."/>
            <person name="Park Y."/>
            <person name="Beeman R.W."/>
            <person name="Lorenzen M.D."/>
            <person name="Butcher S."/>
            <person name="Manak J.R."/>
            <person name="Brown S.J."/>
        </authorList>
    </citation>
    <scope>GENOME REANNOTATION</scope>
    <source>
        <strain evidence="1 2">Georgia GA2</strain>
    </source>
</reference>
<organism evidence="1 2">
    <name type="scientific">Tribolium castaneum</name>
    <name type="common">Red flour beetle</name>
    <dbReference type="NCBI Taxonomy" id="7070"/>
    <lineage>
        <taxon>Eukaryota</taxon>
        <taxon>Metazoa</taxon>
        <taxon>Ecdysozoa</taxon>
        <taxon>Arthropoda</taxon>
        <taxon>Hexapoda</taxon>
        <taxon>Insecta</taxon>
        <taxon>Pterygota</taxon>
        <taxon>Neoptera</taxon>
        <taxon>Endopterygota</taxon>
        <taxon>Coleoptera</taxon>
        <taxon>Polyphaga</taxon>
        <taxon>Cucujiformia</taxon>
        <taxon>Tenebrionidae</taxon>
        <taxon>Tenebrionidae incertae sedis</taxon>
        <taxon>Tribolium</taxon>
    </lineage>
</organism>
<accession>D6WZM5</accession>
<dbReference type="HOGENOM" id="CLU_2112007_0_0_1"/>
<evidence type="ECO:0000313" key="1">
    <source>
        <dbReference type="EMBL" id="EFA10448.1"/>
    </source>
</evidence>
<dbReference type="Proteomes" id="UP000007266">
    <property type="component" value="Linkage group 9"/>
</dbReference>
<reference evidence="1 2" key="1">
    <citation type="journal article" date="2008" name="Nature">
        <title>The genome of the model beetle and pest Tribolium castaneum.</title>
        <authorList>
            <consortium name="Tribolium Genome Sequencing Consortium"/>
            <person name="Richards S."/>
            <person name="Gibbs R.A."/>
            <person name="Weinstock G.M."/>
            <person name="Brown S.J."/>
            <person name="Denell R."/>
            <person name="Beeman R.W."/>
            <person name="Gibbs R."/>
            <person name="Beeman R.W."/>
            <person name="Brown S.J."/>
            <person name="Bucher G."/>
            <person name="Friedrich M."/>
            <person name="Grimmelikhuijzen C.J."/>
            <person name="Klingler M."/>
            <person name="Lorenzen M."/>
            <person name="Richards S."/>
            <person name="Roth S."/>
            <person name="Schroder R."/>
            <person name="Tautz D."/>
            <person name="Zdobnov E.M."/>
            <person name="Muzny D."/>
            <person name="Gibbs R.A."/>
            <person name="Weinstock G.M."/>
            <person name="Attaway T."/>
            <person name="Bell S."/>
            <person name="Buhay C.J."/>
            <person name="Chandrabose M.N."/>
            <person name="Chavez D."/>
            <person name="Clerk-Blankenburg K.P."/>
            <person name="Cree A."/>
            <person name="Dao M."/>
            <person name="Davis C."/>
            <person name="Chacko J."/>
            <person name="Dinh H."/>
            <person name="Dugan-Rocha S."/>
            <person name="Fowler G."/>
            <person name="Garner T.T."/>
            <person name="Garnes J."/>
            <person name="Gnirke A."/>
            <person name="Hawes A."/>
            <person name="Hernandez J."/>
            <person name="Hines S."/>
            <person name="Holder M."/>
            <person name="Hume J."/>
            <person name="Jhangiani S.N."/>
            <person name="Joshi V."/>
            <person name="Khan Z.M."/>
            <person name="Jackson L."/>
            <person name="Kovar C."/>
            <person name="Kowis A."/>
            <person name="Lee S."/>
            <person name="Lewis L.R."/>
            <person name="Margolis J."/>
            <person name="Morgan M."/>
            <person name="Nazareth L.V."/>
            <person name="Nguyen N."/>
            <person name="Okwuonu G."/>
            <person name="Parker D."/>
            <person name="Richards S."/>
            <person name="Ruiz S.J."/>
            <person name="Santibanez J."/>
            <person name="Savard J."/>
            <person name="Scherer S.E."/>
            <person name="Schneider B."/>
            <person name="Sodergren E."/>
            <person name="Tautz D."/>
            <person name="Vattahil S."/>
            <person name="Villasana D."/>
            <person name="White C.S."/>
            <person name="Wright R."/>
            <person name="Park Y."/>
            <person name="Beeman R.W."/>
            <person name="Lord J."/>
            <person name="Oppert B."/>
            <person name="Lorenzen M."/>
            <person name="Brown S."/>
            <person name="Wang L."/>
            <person name="Savard J."/>
            <person name="Tautz D."/>
            <person name="Richards S."/>
            <person name="Weinstock G."/>
            <person name="Gibbs R.A."/>
            <person name="Liu Y."/>
            <person name="Worley K."/>
            <person name="Weinstock G."/>
            <person name="Elsik C.G."/>
            <person name="Reese J.T."/>
            <person name="Elhaik E."/>
            <person name="Landan G."/>
            <person name="Graur D."/>
            <person name="Arensburger P."/>
            <person name="Atkinson P."/>
            <person name="Beeman R.W."/>
            <person name="Beidler J."/>
            <person name="Brown S.J."/>
            <person name="Demuth J.P."/>
            <person name="Drury D.W."/>
            <person name="Du Y.Z."/>
            <person name="Fujiwara H."/>
            <person name="Lorenzen M."/>
            <person name="Maselli V."/>
            <person name="Osanai M."/>
            <person name="Park Y."/>
            <person name="Robertson H.M."/>
            <person name="Tu Z."/>
            <person name="Wang J.J."/>
            <person name="Wang S."/>
            <person name="Richards S."/>
            <person name="Song H."/>
            <person name="Zhang L."/>
            <person name="Sodergren E."/>
            <person name="Werner D."/>
            <person name="Stanke M."/>
            <person name="Morgenstern B."/>
            <person name="Solovyev V."/>
            <person name="Kosarev P."/>
            <person name="Brown G."/>
            <person name="Chen H.C."/>
            <person name="Ermolaeva O."/>
            <person name="Hlavina W."/>
            <person name="Kapustin Y."/>
            <person name="Kiryutin B."/>
            <person name="Kitts P."/>
            <person name="Maglott D."/>
            <person name="Pruitt K."/>
            <person name="Sapojnikov V."/>
            <person name="Souvorov A."/>
            <person name="Mackey A.J."/>
            <person name="Waterhouse R.M."/>
            <person name="Wyder S."/>
            <person name="Zdobnov E.M."/>
            <person name="Zdobnov E.M."/>
            <person name="Wyder S."/>
            <person name="Kriventseva E.V."/>
            <person name="Kadowaki T."/>
            <person name="Bork P."/>
            <person name="Aranda M."/>
            <person name="Bao R."/>
            <person name="Beermann A."/>
            <person name="Berns N."/>
            <person name="Bolognesi R."/>
            <person name="Bonneton F."/>
            <person name="Bopp D."/>
            <person name="Brown S.J."/>
            <person name="Bucher G."/>
            <person name="Butts T."/>
            <person name="Chaumot A."/>
            <person name="Denell R.E."/>
            <person name="Ferrier D.E."/>
            <person name="Friedrich M."/>
            <person name="Gordon C.M."/>
            <person name="Jindra M."/>
            <person name="Klingler M."/>
            <person name="Lan Q."/>
            <person name="Lattorff H.M."/>
            <person name="Laudet V."/>
            <person name="von Levetsow C."/>
            <person name="Liu Z."/>
            <person name="Lutz R."/>
            <person name="Lynch J.A."/>
            <person name="da Fonseca R.N."/>
            <person name="Posnien N."/>
            <person name="Reuter R."/>
            <person name="Roth S."/>
            <person name="Savard J."/>
            <person name="Schinko J.B."/>
            <person name="Schmitt C."/>
            <person name="Schoppmeier M."/>
            <person name="Schroder R."/>
            <person name="Shippy T.D."/>
            <person name="Simonnet F."/>
            <person name="Marques-Souza H."/>
            <person name="Tautz D."/>
            <person name="Tomoyasu Y."/>
            <person name="Trauner J."/>
            <person name="Van der Zee M."/>
            <person name="Vervoort M."/>
            <person name="Wittkopp N."/>
            <person name="Wimmer E.A."/>
            <person name="Yang X."/>
            <person name="Jones A.K."/>
            <person name="Sattelle D.B."/>
            <person name="Ebert P.R."/>
            <person name="Nelson D."/>
            <person name="Scott J.G."/>
            <person name="Beeman R.W."/>
            <person name="Muthukrishnan S."/>
            <person name="Kramer K.J."/>
            <person name="Arakane Y."/>
            <person name="Beeman R.W."/>
            <person name="Zhu Q."/>
            <person name="Hogenkamp D."/>
            <person name="Dixit R."/>
            <person name="Oppert B."/>
            <person name="Jiang H."/>
            <person name="Zou Z."/>
            <person name="Marshall J."/>
            <person name="Elpidina E."/>
            <person name="Vinokurov K."/>
            <person name="Oppert C."/>
            <person name="Zou Z."/>
            <person name="Evans J."/>
            <person name="Lu Z."/>
            <person name="Zhao P."/>
            <person name="Sumathipala N."/>
            <person name="Altincicek B."/>
            <person name="Vilcinskas A."/>
            <person name="Williams M."/>
            <person name="Hultmark D."/>
            <person name="Hetru C."/>
            <person name="Jiang H."/>
            <person name="Grimmelikhuijzen C.J."/>
            <person name="Hauser F."/>
            <person name="Cazzamali G."/>
            <person name="Williamson M."/>
            <person name="Park Y."/>
            <person name="Li B."/>
            <person name="Tanaka Y."/>
            <person name="Predel R."/>
            <person name="Neupert S."/>
            <person name="Schachtner J."/>
            <person name="Verleyen P."/>
            <person name="Raible F."/>
            <person name="Bork P."/>
            <person name="Friedrich M."/>
            <person name="Walden K.K."/>
            <person name="Robertson H.M."/>
            <person name="Angeli S."/>
            <person name="Foret S."/>
            <person name="Bucher G."/>
            <person name="Schuetz S."/>
            <person name="Maleszka R."/>
            <person name="Wimmer E.A."/>
            <person name="Beeman R.W."/>
            <person name="Lorenzen M."/>
            <person name="Tomoyasu Y."/>
            <person name="Miller S.C."/>
            <person name="Grossmann D."/>
            <person name="Bucher G."/>
        </authorList>
    </citation>
    <scope>NUCLEOTIDE SEQUENCE [LARGE SCALE GENOMIC DNA]</scope>
    <source>
        <strain evidence="1 2">Georgia GA2</strain>
    </source>
</reference>
<dbReference type="InParanoid" id="D6WZM5"/>
<name>D6WZM5_TRICA</name>
<sequence length="115" mass="13730">MCGGLNRMTRTGSGDMCSIRPPDMTRIRWDMRLIINHFINKSPPRPKFRRWNAARLDLYPFIAQYSFTELTTSNRLHGHGRRRRQQPPPNYQQLRKLSLCFTAQNDRLFAIKFYN</sequence>
<dbReference type="EMBL" id="KQ971372">
    <property type="protein sequence ID" value="EFA10448.1"/>
    <property type="molecule type" value="Genomic_DNA"/>
</dbReference>